<dbReference type="OrthoDB" id="7360548at2"/>
<organism evidence="2 3">
    <name type="scientific">Hyphomonas atlantica</name>
    <dbReference type="NCBI Taxonomy" id="1280948"/>
    <lineage>
        <taxon>Bacteria</taxon>
        <taxon>Pseudomonadati</taxon>
        <taxon>Pseudomonadota</taxon>
        <taxon>Alphaproteobacteria</taxon>
        <taxon>Hyphomonadales</taxon>
        <taxon>Hyphomonadaceae</taxon>
        <taxon>Hyphomonas</taxon>
    </lineage>
</organism>
<keyword evidence="3" id="KW-1185">Reference proteome</keyword>
<gene>
    <name evidence="2" type="ORF">HY36_16265</name>
</gene>
<reference evidence="2 3" key="1">
    <citation type="journal article" date="2014" name="Antonie Van Leeuwenhoek">
        <title>Hyphomonas beringensis sp. nov. and Hyphomonas chukchiensis sp. nov., isolated from surface seawater of the Bering Sea and Chukchi Sea.</title>
        <authorList>
            <person name="Li C."/>
            <person name="Lai Q."/>
            <person name="Li G."/>
            <person name="Dong C."/>
            <person name="Wang J."/>
            <person name="Liao Y."/>
            <person name="Shao Z."/>
        </authorList>
    </citation>
    <scope>NUCLEOTIDE SEQUENCE [LARGE SCALE GENOMIC DNA]</scope>
    <source>
        <strain evidence="2 3">22II1-22F38</strain>
    </source>
</reference>
<comment type="caution">
    <text evidence="2">The sequence shown here is derived from an EMBL/GenBank/DDBJ whole genome shotgun (WGS) entry which is preliminary data.</text>
</comment>
<dbReference type="Proteomes" id="UP000024547">
    <property type="component" value="Unassembled WGS sequence"/>
</dbReference>
<protein>
    <recommendedName>
        <fullName evidence="1">RES domain-containing protein</fullName>
    </recommendedName>
</protein>
<evidence type="ECO:0000313" key="2">
    <source>
        <dbReference type="EMBL" id="KCZ62043.1"/>
    </source>
</evidence>
<evidence type="ECO:0000313" key="3">
    <source>
        <dbReference type="Proteomes" id="UP000024547"/>
    </source>
</evidence>
<dbReference type="eggNOG" id="ENOG50320Q3">
    <property type="taxonomic scope" value="Bacteria"/>
</dbReference>
<dbReference type="SMART" id="SM00953">
    <property type="entry name" value="RES"/>
    <property type="match status" value="1"/>
</dbReference>
<dbReference type="AlphaFoldDB" id="A0A059E327"/>
<dbReference type="STRING" id="1280948.HY36_16265"/>
<feature type="domain" description="RES" evidence="1">
    <location>
        <begin position="32"/>
        <end position="172"/>
    </location>
</feature>
<proteinExistence type="predicted"/>
<sequence length="180" mass="20373">MRRTLRDIELIDDVEALPTESFSGDVFRLIQDGRDPTTCWHPEGRWDDGAFDVLYTATTEQGALAEVRYHLSQQQPFMPDFLKRRMFRIPVKEVEVVNLLDLSLLEKLGVDLSAWGKSDYVSRGTEYLRTQEIAAVAEFHEREALLVPSARSPDANLVVLTQASVDLHCGEPEDLGLVDI</sequence>
<dbReference type="InterPro" id="IPR014914">
    <property type="entry name" value="RES_dom"/>
</dbReference>
<dbReference type="Pfam" id="PF08808">
    <property type="entry name" value="RES"/>
    <property type="match status" value="1"/>
</dbReference>
<accession>A0A059E327</accession>
<dbReference type="RefSeq" id="WP_051602597.1">
    <property type="nucleotide sequence ID" value="NZ_AWFH01000011.1"/>
</dbReference>
<dbReference type="EMBL" id="AWFH01000011">
    <property type="protein sequence ID" value="KCZ62043.1"/>
    <property type="molecule type" value="Genomic_DNA"/>
</dbReference>
<name>A0A059E327_9PROT</name>
<evidence type="ECO:0000259" key="1">
    <source>
        <dbReference type="SMART" id="SM00953"/>
    </source>
</evidence>